<evidence type="ECO:0000313" key="2">
    <source>
        <dbReference type="Proteomes" id="UP000816034"/>
    </source>
</evidence>
<dbReference type="AlphaFoldDB" id="A0AA88GRK9"/>
<dbReference type="Gene3D" id="3.40.50.150">
    <property type="entry name" value="Vaccinia Virus protein VP39"/>
    <property type="match status" value="1"/>
</dbReference>
<name>A0AA88GRK9_NAELO</name>
<protein>
    <submittedName>
        <fullName evidence="1">Uncharacterized protein</fullName>
    </submittedName>
</protein>
<dbReference type="InterPro" id="IPR029063">
    <property type="entry name" value="SAM-dependent_MTases_sf"/>
</dbReference>
<gene>
    <name evidence="1" type="ORF">C9374_004550</name>
</gene>
<accession>A0AA88GRK9</accession>
<dbReference type="Proteomes" id="UP000816034">
    <property type="component" value="Unassembled WGS sequence"/>
</dbReference>
<dbReference type="GeneID" id="68097005"/>
<proteinExistence type="predicted"/>
<comment type="caution">
    <text evidence="1">The sequence shown here is derived from an EMBL/GenBank/DDBJ whole genome shotgun (WGS) entry which is preliminary data.</text>
</comment>
<dbReference type="EMBL" id="PYSW02000021">
    <property type="protein sequence ID" value="KAG2383213.1"/>
    <property type="molecule type" value="Genomic_DNA"/>
</dbReference>
<dbReference type="Pfam" id="PF13489">
    <property type="entry name" value="Methyltransf_23"/>
    <property type="match status" value="1"/>
</dbReference>
<organism evidence="1 2">
    <name type="scientific">Naegleria lovaniensis</name>
    <name type="common">Amoeba</name>
    <dbReference type="NCBI Taxonomy" id="51637"/>
    <lineage>
        <taxon>Eukaryota</taxon>
        <taxon>Discoba</taxon>
        <taxon>Heterolobosea</taxon>
        <taxon>Tetramitia</taxon>
        <taxon>Eutetramitia</taxon>
        <taxon>Vahlkampfiidae</taxon>
        <taxon>Naegleria</taxon>
    </lineage>
</organism>
<sequence>MVFHHLENVPEKIKLLASYLAPGGVLIFTEIDKDQDHSDKFHCKHMTHEVQYKGGFSANEISEWLKEAGFVNAEFSRNITTTKKGNDGIERDFILMTTSAFKQ</sequence>
<dbReference type="SUPFAM" id="SSF53335">
    <property type="entry name" value="S-adenosyl-L-methionine-dependent methyltransferases"/>
    <property type="match status" value="1"/>
</dbReference>
<dbReference type="RefSeq" id="XP_044548892.1">
    <property type="nucleotide sequence ID" value="XM_044694202.1"/>
</dbReference>
<keyword evidence="2" id="KW-1185">Reference proteome</keyword>
<reference evidence="1 2" key="1">
    <citation type="journal article" date="2018" name="BMC Genomics">
        <title>The genome of Naegleria lovaniensis, the basis for a comparative approach to unravel pathogenicity factors of the human pathogenic amoeba N. fowleri.</title>
        <authorList>
            <person name="Liechti N."/>
            <person name="Schurch N."/>
            <person name="Bruggmann R."/>
            <person name="Wittwer M."/>
        </authorList>
    </citation>
    <scope>NUCLEOTIDE SEQUENCE [LARGE SCALE GENOMIC DNA]</scope>
    <source>
        <strain evidence="1 2">ATCC 30569</strain>
    </source>
</reference>
<evidence type="ECO:0000313" key="1">
    <source>
        <dbReference type="EMBL" id="KAG2383213.1"/>
    </source>
</evidence>